<dbReference type="OrthoDB" id="4078796at2759"/>
<reference evidence="2 4" key="1">
    <citation type="journal article" date="2016" name="PLoS ONE">
        <title>Sequence Assembly of Yarrowia lipolytica Strain W29/CLIB89 Shows Transposable Element Diversity.</title>
        <authorList>
            <person name="Magnan C."/>
            <person name="Yu J."/>
            <person name="Chang I."/>
            <person name="Jahn E."/>
            <person name="Kanomata Y."/>
            <person name="Wu J."/>
            <person name="Zeller M."/>
            <person name="Oakes M."/>
            <person name="Baldi P."/>
            <person name="Sandmeyer S."/>
        </authorList>
    </citation>
    <scope>NUCLEOTIDE SEQUENCE [LARGE SCALE GENOMIC DNA]</scope>
    <source>
        <strain evidence="2">CLIB89</strain>
        <strain evidence="4">CLIB89(W29)</strain>
    </source>
</reference>
<dbReference type="PANTHER" id="PTHR39470:SF1">
    <property type="entry name" value="CHORISMATE SYNTHASE PROTEIN"/>
    <property type="match status" value="1"/>
</dbReference>
<dbReference type="RefSeq" id="XP_501247.1">
    <property type="nucleotide sequence ID" value="XM_501247.1"/>
</dbReference>
<accession>A0A1D8N8Z5</accession>
<evidence type="ECO:0000313" key="2">
    <source>
        <dbReference type="EMBL" id="AOW02101.1"/>
    </source>
</evidence>
<dbReference type="EMBL" id="KZ859038">
    <property type="protein sequence ID" value="RDW24347.1"/>
    <property type="molecule type" value="Genomic_DNA"/>
</dbReference>
<evidence type="ECO:0000256" key="1">
    <source>
        <dbReference type="SAM" id="Phobius"/>
    </source>
</evidence>
<dbReference type="GeneID" id="2906927"/>
<dbReference type="VEuPathDB" id="FungiDB:YALI1_B29941g"/>
<evidence type="ECO:0000313" key="4">
    <source>
        <dbReference type="Proteomes" id="UP000182444"/>
    </source>
</evidence>
<evidence type="ECO:0000313" key="3">
    <source>
        <dbReference type="EMBL" id="RDW24347.1"/>
    </source>
</evidence>
<gene>
    <name evidence="3" type="ORF">B0I71DRAFT_134450</name>
    <name evidence="2" type="ORF">YALI1_B29941g</name>
</gene>
<sequence length="355" mass="40394">MEQITSEKLWAWGKPFLPVLLTWFIPKLTQTYHKIRNPPAKLRALRSPLTKTHALVILLLLATAALQLAYAYSRHYENVVLLTGSRMQTSGSVVMSRLKKIRAVAAGMNPKDYQLSDREEAFFKVYQTDKGRALYTVFGPDVLADCKWCHPESQSSYFLYSIPNAVAAYVINLLVTGIATSSSISFQANSWRKTVLYISFFLLTLDLLRINSQTGLENLTRPNNKVEWYFQILPVWRAQILAGMDVILGICMFLSTTGRLFHTPEPLFPRVTKWSNQLKTAGDRAKAAIMIKRSVLKHPELAAQEVDFFDKFKAKELEIASNEKIQQSRESAIQRTNMNQARADLTSFYDNAVNM</sequence>
<dbReference type="AlphaFoldDB" id="A0A1D8N8Z5"/>
<proteinExistence type="predicted"/>
<reference evidence="3 5" key="2">
    <citation type="submission" date="2018-07" db="EMBL/GenBank/DDBJ databases">
        <title>Draft Genome Assemblies for Five Robust Yarrowia lipolytica Strains Exhibiting High Lipid Production and Pentose Sugar Utilization and Sugar Alcohol Secretion from Undetoxified Lignocellulosic Biomass Hydrolysates.</title>
        <authorList>
            <consortium name="DOE Joint Genome Institute"/>
            <person name="Walker C."/>
            <person name="Ryu S."/>
            <person name="Na H."/>
            <person name="Zane M."/>
            <person name="LaButti K."/>
            <person name="Lipzen A."/>
            <person name="Haridas S."/>
            <person name="Barry K."/>
            <person name="Grigoriev I.V."/>
            <person name="Quarterman J."/>
            <person name="Slininger P."/>
            <person name="Dien B."/>
            <person name="Trinh C.T."/>
        </authorList>
    </citation>
    <scope>NUCLEOTIDE SEQUENCE [LARGE SCALE GENOMIC DNA]</scope>
    <source>
        <strain evidence="3 5">YB392</strain>
    </source>
</reference>
<dbReference type="eggNOG" id="KOG4253">
    <property type="taxonomic scope" value="Eukaryota"/>
</dbReference>
<keyword evidence="1" id="KW-0472">Membrane</keyword>
<dbReference type="KEGG" id="yli:2906927"/>
<name>A0A1D8N8Z5_YARLL</name>
<feature type="transmembrane region" description="Helical" evidence="1">
    <location>
        <begin position="54"/>
        <end position="72"/>
    </location>
</feature>
<dbReference type="PANTHER" id="PTHR39470">
    <property type="entry name" value="CHROMOSOME 10, WHOLE GENOME SHOTGUN SEQUENCE"/>
    <property type="match status" value="1"/>
</dbReference>
<protein>
    <submittedName>
        <fullName evidence="2">Uncharacterized protein</fullName>
    </submittedName>
</protein>
<dbReference type="VEuPathDB" id="FungiDB:YALI0_B23012g"/>
<keyword evidence="1" id="KW-1133">Transmembrane helix</keyword>
<dbReference type="EMBL" id="CP017554">
    <property type="protein sequence ID" value="AOW02101.1"/>
    <property type="molecule type" value="Genomic_DNA"/>
</dbReference>
<organism evidence="2 4">
    <name type="scientific">Yarrowia lipolytica</name>
    <name type="common">Candida lipolytica</name>
    <dbReference type="NCBI Taxonomy" id="4952"/>
    <lineage>
        <taxon>Eukaryota</taxon>
        <taxon>Fungi</taxon>
        <taxon>Dikarya</taxon>
        <taxon>Ascomycota</taxon>
        <taxon>Saccharomycotina</taxon>
        <taxon>Dipodascomycetes</taxon>
        <taxon>Dipodascales</taxon>
        <taxon>Dipodascales incertae sedis</taxon>
        <taxon>Yarrowia</taxon>
    </lineage>
</organism>
<dbReference type="OMA" id="YFYYALP"/>
<dbReference type="Proteomes" id="UP000182444">
    <property type="component" value="Chromosome 1B"/>
</dbReference>
<dbReference type="Proteomes" id="UP000256601">
    <property type="component" value="Unassembled WGS sequence"/>
</dbReference>
<keyword evidence="1" id="KW-0812">Transmembrane</keyword>
<evidence type="ECO:0000313" key="5">
    <source>
        <dbReference type="Proteomes" id="UP000256601"/>
    </source>
</evidence>